<dbReference type="Pfam" id="PF04448">
    <property type="entry name" value="DUF551"/>
    <property type="match status" value="1"/>
</dbReference>
<dbReference type="InterPro" id="IPR007539">
    <property type="entry name" value="DUF551"/>
</dbReference>
<feature type="domain" description="DUF551" evidence="1">
    <location>
        <begin position="64"/>
        <end position="121"/>
    </location>
</feature>
<organism evidence="2">
    <name type="scientific">Siphoviridae sp. ctQqU1</name>
    <dbReference type="NCBI Taxonomy" id="2825496"/>
    <lineage>
        <taxon>Viruses</taxon>
        <taxon>Duplodnaviria</taxon>
        <taxon>Heunggongvirae</taxon>
        <taxon>Uroviricota</taxon>
        <taxon>Caudoviricetes</taxon>
    </lineage>
</organism>
<dbReference type="EMBL" id="BK015568">
    <property type="protein sequence ID" value="DAE13641.1"/>
    <property type="molecule type" value="Genomic_DNA"/>
</dbReference>
<evidence type="ECO:0000313" key="2">
    <source>
        <dbReference type="EMBL" id="DAE13641.1"/>
    </source>
</evidence>
<sequence>MSDLCPHLLNATCSDDTEQVYVINFGFSFNDLSDKEKEMAFHSQWYLAEKYCKKWQKELANNQWAKSEDEMPDELNPYVIGFSKDEYDVEIVGYEEDFKEWRDKSGKPHNITHWMPLPTVPDLDEDWEEDE</sequence>
<reference evidence="2" key="1">
    <citation type="journal article" date="2021" name="Proc. Natl. Acad. Sci. U.S.A.">
        <title>A Catalog of Tens of Thousands of Viruses from Human Metagenomes Reveals Hidden Associations with Chronic Diseases.</title>
        <authorList>
            <person name="Tisza M.J."/>
            <person name="Buck C.B."/>
        </authorList>
    </citation>
    <scope>NUCLEOTIDE SEQUENCE</scope>
    <source>
        <strain evidence="2">CtQqU1</strain>
    </source>
</reference>
<protein>
    <recommendedName>
        <fullName evidence="1">DUF551 domain-containing protein</fullName>
    </recommendedName>
</protein>
<accession>A0A8S5Q4A3</accession>
<name>A0A8S5Q4A3_9CAUD</name>
<evidence type="ECO:0000259" key="1">
    <source>
        <dbReference type="Pfam" id="PF04448"/>
    </source>
</evidence>
<proteinExistence type="predicted"/>